<sequence>MKKMYNPPHPGEMLTEFMGDMTVTQLAADLNVTRPALSKIVNCKASISPVMAEKLAVAFPCTTPDTWLIWQNRYDLWQLEHDKKKLAGIIRNVTPDVLKRVKSGE</sequence>
<evidence type="ECO:0000313" key="3">
    <source>
        <dbReference type="EMBL" id="HIX57368.1"/>
    </source>
</evidence>
<evidence type="ECO:0000259" key="2">
    <source>
        <dbReference type="PROSITE" id="PS50943"/>
    </source>
</evidence>
<reference evidence="3" key="1">
    <citation type="journal article" date="2021" name="PeerJ">
        <title>Extensive microbial diversity within the chicken gut microbiome revealed by metagenomics and culture.</title>
        <authorList>
            <person name="Gilroy R."/>
            <person name="Ravi A."/>
            <person name="Getino M."/>
            <person name="Pursley I."/>
            <person name="Horton D.L."/>
            <person name="Alikhan N.F."/>
            <person name="Baker D."/>
            <person name="Gharbi K."/>
            <person name="Hall N."/>
            <person name="Watson M."/>
            <person name="Adriaenssens E.M."/>
            <person name="Foster-Nyarko E."/>
            <person name="Jarju S."/>
            <person name="Secka A."/>
            <person name="Antonio M."/>
            <person name="Oren A."/>
            <person name="Chaudhuri R.R."/>
            <person name="La Ragione R."/>
            <person name="Hildebrand F."/>
            <person name="Pallen M.J."/>
        </authorList>
    </citation>
    <scope>NUCLEOTIDE SEQUENCE</scope>
    <source>
        <strain evidence="3">USASDec5-558</strain>
    </source>
</reference>
<dbReference type="Pfam" id="PF01381">
    <property type="entry name" value="HTH_3"/>
    <property type="match status" value="1"/>
</dbReference>
<dbReference type="PANTHER" id="PTHR36924:SF1">
    <property type="entry name" value="ANTITOXIN HIGA-1"/>
    <property type="match status" value="1"/>
</dbReference>
<dbReference type="NCBIfam" id="TIGR02607">
    <property type="entry name" value="antidote_HigA"/>
    <property type="match status" value="1"/>
</dbReference>
<dbReference type="InterPro" id="IPR001387">
    <property type="entry name" value="Cro/C1-type_HTH"/>
</dbReference>
<dbReference type="Gene3D" id="1.10.260.40">
    <property type="entry name" value="lambda repressor-like DNA-binding domains"/>
    <property type="match status" value="1"/>
</dbReference>
<dbReference type="EMBL" id="DXEV01000156">
    <property type="protein sequence ID" value="HIX57368.1"/>
    <property type="molecule type" value="Genomic_DNA"/>
</dbReference>
<evidence type="ECO:0000256" key="1">
    <source>
        <dbReference type="ARBA" id="ARBA00023125"/>
    </source>
</evidence>
<dbReference type="InterPro" id="IPR013430">
    <property type="entry name" value="Toxin_antidote_HigA"/>
</dbReference>
<accession>A0A9D2B159</accession>
<dbReference type="PROSITE" id="PS50943">
    <property type="entry name" value="HTH_CROC1"/>
    <property type="match status" value="1"/>
</dbReference>
<name>A0A9D2B159_9GAMM</name>
<proteinExistence type="predicted"/>
<evidence type="ECO:0000313" key="4">
    <source>
        <dbReference type="Proteomes" id="UP000886829"/>
    </source>
</evidence>
<dbReference type="AlphaFoldDB" id="A0A9D2B159"/>
<keyword evidence="1" id="KW-0238">DNA-binding</keyword>
<dbReference type="Proteomes" id="UP000886829">
    <property type="component" value="Unassembled WGS sequence"/>
</dbReference>
<feature type="domain" description="HTH cro/C1-type" evidence="2">
    <location>
        <begin position="21"/>
        <end position="67"/>
    </location>
</feature>
<dbReference type="SUPFAM" id="SSF47413">
    <property type="entry name" value="lambda repressor-like DNA-binding domains"/>
    <property type="match status" value="1"/>
</dbReference>
<dbReference type="InterPro" id="IPR010982">
    <property type="entry name" value="Lambda_DNA-bd_dom_sf"/>
</dbReference>
<organism evidence="3 4">
    <name type="scientific">Candidatus Anaerobiospirillum pullistercoris</name>
    <dbReference type="NCBI Taxonomy" id="2838452"/>
    <lineage>
        <taxon>Bacteria</taxon>
        <taxon>Pseudomonadati</taxon>
        <taxon>Pseudomonadota</taxon>
        <taxon>Gammaproteobacteria</taxon>
        <taxon>Aeromonadales</taxon>
        <taxon>Succinivibrionaceae</taxon>
        <taxon>Anaerobiospirillum</taxon>
    </lineage>
</organism>
<comment type="caution">
    <text evidence="3">The sequence shown here is derived from an EMBL/GenBank/DDBJ whole genome shotgun (WGS) entry which is preliminary data.</text>
</comment>
<dbReference type="CDD" id="cd00093">
    <property type="entry name" value="HTH_XRE"/>
    <property type="match status" value="1"/>
</dbReference>
<dbReference type="GO" id="GO:0003677">
    <property type="term" value="F:DNA binding"/>
    <property type="evidence" value="ECO:0007669"/>
    <property type="project" value="UniProtKB-KW"/>
</dbReference>
<gene>
    <name evidence="3" type="ORF">H9850_07860</name>
</gene>
<reference evidence="3" key="2">
    <citation type="submission" date="2021-04" db="EMBL/GenBank/DDBJ databases">
        <authorList>
            <person name="Gilroy R."/>
        </authorList>
    </citation>
    <scope>NUCLEOTIDE SEQUENCE</scope>
    <source>
        <strain evidence="3">USASDec5-558</strain>
    </source>
</reference>
<dbReference type="PANTHER" id="PTHR36924">
    <property type="entry name" value="ANTITOXIN HIGA-1"/>
    <property type="match status" value="1"/>
</dbReference>
<protein>
    <submittedName>
        <fullName evidence="3">HigA family addiction module antidote protein</fullName>
    </submittedName>
</protein>